<organism evidence="3 4">
    <name type="scientific">Sphingomonas changnyeongensis</name>
    <dbReference type="NCBI Taxonomy" id="2698679"/>
    <lineage>
        <taxon>Bacteria</taxon>
        <taxon>Pseudomonadati</taxon>
        <taxon>Pseudomonadota</taxon>
        <taxon>Alphaproteobacteria</taxon>
        <taxon>Sphingomonadales</taxon>
        <taxon>Sphingomonadaceae</taxon>
        <taxon>Sphingomonas</taxon>
    </lineage>
</organism>
<dbReference type="Pfam" id="PF13279">
    <property type="entry name" value="4HBT_2"/>
    <property type="match status" value="1"/>
</dbReference>
<dbReference type="InterPro" id="IPR050563">
    <property type="entry name" value="4-hydroxybenzoyl-CoA_TE"/>
</dbReference>
<dbReference type="AlphaFoldDB" id="A0A7Z2NUE2"/>
<dbReference type="EMBL" id="CP047895">
    <property type="protein sequence ID" value="QHL89991.1"/>
    <property type="molecule type" value="Genomic_DNA"/>
</dbReference>
<evidence type="ECO:0000313" key="3">
    <source>
        <dbReference type="EMBL" id="QHL89991.1"/>
    </source>
</evidence>
<dbReference type="PANTHER" id="PTHR31793:SF27">
    <property type="entry name" value="NOVEL THIOESTERASE SUPERFAMILY DOMAIN AND SAPOSIN A-TYPE DOMAIN CONTAINING PROTEIN (0610012H03RIK)"/>
    <property type="match status" value="1"/>
</dbReference>
<reference evidence="3 4" key="1">
    <citation type="submission" date="2020-01" db="EMBL/GenBank/DDBJ databases">
        <title>Sphingomonas sp. C33 whole genome sequece.</title>
        <authorList>
            <person name="Park C."/>
        </authorList>
    </citation>
    <scope>NUCLEOTIDE SEQUENCE [LARGE SCALE GENOMIC DNA]</scope>
    <source>
        <strain evidence="3 4">C33</strain>
    </source>
</reference>
<gene>
    <name evidence="3" type="ORF">GVO57_03045</name>
</gene>
<proteinExistence type="inferred from homology"/>
<dbReference type="PANTHER" id="PTHR31793">
    <property type="entry name" value="4-HYDROXYBENZOYL-COA THIOESTERASE FAMILY MEMBER"/>
    <property type="match status" value="1"/>
</dbReference>
<dbReference type="CDD" id="cd00586">
    <property type="entry name" value="4HBT"/>
    <property type="match status" value="1"/>
</dbReference>
<evidence type="ECO:0000256" key="2">
    <source>
        <dbReference type="ARBA" id="ARBA00022801"/>
    </source>
</evidence>
<dbReference type="SUPFAM" id="SSF54637">
    <property type="entry name" value="Thioesterase/thiol ester dehydrase-isomerase"/>
    <property type="match status" value="1"/>
</dbReference>
<dbReference type="GO" id="GO:0047617">
    <property type="term" value="F:fatty acyl-CoA hydrolase activity"/>
    <property type="evidence" value="ECO:0007669"/>
    <property type="project" value="TreeGrafter"/>
</dbReference>
<comment type="similarity">
    <text evidence="1">Belongs to the 4-hydroxybenzoyl-CoA thioesterase family.</text>
</comment>
<sequence>MPEGFRFAHRFRVRYSEVDPQAVVFNARYLDYADMAIVEYWRALGLKPGDGATPEFHVGRALVTYRQPIRVDEEIDAWVRVSRFGTASMTNLIALHGPGGDDLRAEIELVYVCVDLASGRSQPIPEAFKARIAAFETPVPA</sequence>
<protein>
    <submittedName>
        <fullName evidence="3">Acyl-CoA thioesterase</fullName>
    </submittedName>
</protein>
<name>A0A7Z2NUE2_9SPHN</name>
<dbReference type="RefSeq" id="WP_160591741.1">
    <property type="nucleotide sequence ID" value="NZ_CP047895.1"/>
</dbReference>
<evidence type="ECO:0000256" key="1">
    <source>
        <dbReference type="ARBA" id="ARBA00005953"/>
    </source>
</evidence>
<dbReference type="Gene3D" id="3.10.129.10">
    <property type="entry name" value="Hotdog Thioesterase"/>
    <property type="match status" value="1"/>
</dbReference>
<dbReference type="Proteomes" id="UP000464468">
    <property type="component" value="Chromosome"/>
</dbReference>
<evidence type="ECO:0000313" key="4">
    <source>
        <dbReference type="Proteomes" id="UP000464468"/>
    </source>
</evidence>
<accession>A0A7Z2NUE2</accession>
<keyword evidence="2" id="KW-0378">Hydrolase</keyword>
<keyword evidence="4" id="KW-1185">Reference proteome</keyword>
<dbReference type="KEGG" id="schy:GVO57_03045"/>
<dbReference type="InterPro" id="IPR029069">
    <property type="entry name" value="HotDog_dom_sf"/>
</dbReference>